<evidence type="ECO:0000313" key="2">
    <source>
        <dbReference type="EMBL" id="GAF10802.1"/>
    </source>
</evidence>
<dbReference type="Proteomes" id="UP000019364">
    <property type="component" value="Unassembled WGS sequence"/>
</dbReference>
<dbReference type="Gene3D" id="2.40.50.140">
    <property type="entry name" value="Nucleic acid-binding proteins"/>
    <property type="match status" value="1"/>
</dbReference>
<evidence type="ECO:0000256" key="1">
    <source>
        <dbReference type="SAM" id="MobiDB-lite"/>
    </source>
</evidence>
<reference evidence="2 3" key="1">
    <citation type="journal article" date="2014" name="Genome Announc.">
        <title>Draft Genome Sequence of Paenibacillus pini JCM 16418T, Isolated from the Rhizosphere of Pine Tree.</title>
        <authorList>
            <person name="Yuki M."/>
            <person name="Oshima K."/>
            <person name="Suda W."/>
            <person name="Oshida Y."/>
            <person name="Kitamura K."/>
            <person name="Iida Y."/>
            <person name="Hattori M."/>
            <person name="Ohkuma M."/>
        </authorList>
    </citation>
    <scope>NUCLEOTIDE SEQUENCE [LARGE SCALE GENOMIC DNA]</scope>
    <source>
        <strain evidence="2 3">JCM 16418</strain>
    </source>
</reference>
<dbReference type="AlphaFoldDB" id="W7YQH7"/>
<accession>W7YQH7</accession>
<dbReference type="InterPro" id="IPR012340">
    <property type="entry name" value="NA-bd_OB-fold"/>
</dbReference>
<evidence type="ECO:0000313" key="3">
    <source>
        <dbReference type="Proteomes" id="UP000019364"/>
    </source>
</evidence>
<dbReference type="RefSeq" id="WP_036653568.1">
    <property type="nucleotide sequence ID" value="NZ_BAVZ01000038.1"/>
</dbReference>
<gene>
    <name evidence="2" type="ORF">JCM16418_5024</name>
</gene>
<sequence>MKNNLKVTYGNFVLKGIVGGTKSEKFYGEGSSNGNDWRQLNFSVKINDNASVFVKMMGSKNDKVKVVDASDKKNKKEYYVSWADRYKERKDKSDIFMAAKVGLEKDETGKKNKIHSLTQFDAVKYIKDTVKDGDSVYIRGSLNYSVYEGKGQIKYYIQQIYHTEEDVDFKADGFEPEASFNQEIVYLDSDYDNETNKTAINTMVIYKDKTGIHPMPYVFIVNHEKYKNDIVKTAALKELTENFDRLSYGSTIKVNGNINIYAEKVTIDVNDDDVIPDFGGFQAKGQETFVKGATVREMEITGGDGSSLIVERYQEEDFITSSDPFNESEGERESSKKNSQDPFSDD</sequence>
<comment type="caution">
    <text evidence="2">The sequence shown here is derived from an EMBL/GenBank/DDBJ whole genome shotgun (WGS) entry which is preliminary data.</text>
</comment>
<proteinExistence type="predicted"/>
<keyword evidence="3" id="KW-1185">Reference proteome</keyword>
<dbReference type="OrthoDB" id="2603915at2"/>
<name>W7YQH7_9BACL</name>
<feature type="compositionally biased region" description="Basic and acidic residues" evidence="1">
    <location>
        <begin position="329"/>
        <end position="339"/>
    </location>
</feature>
<feature type="region of interest" description="Disordered" evidence="1">
    <location>
        <begin position="317"/>
        <end position="346"/>
    </location>
</feature>
<dbReference type="STRING" id="1236976.JCM16418_5024"/>
<organism evidence="2 3">
    <name type="scientific">Paenibacillus pini JCM 16418</name>
    <dbReference type="NCBI Taxonomy" id="1236976"/>
    <lineage>
        <taxon>Bacteria</taxon>
        <taxon>Bacillati</taxon>
        <taxon>Bacillota</taxon>
        <taxon>Bacilli</taxon>
        <taxon>Bacillales</taxon>
        <taxon>Paenibacillaceae</taxon>
        <taxon>Paenibacillus</taxon>
    </lineage>
</organism>
<protein>
    <submittedName>
        <fullName evidence="2">Uncharacterized protein</fullName>
    </submittedName>
</protein>
<dbReference type="EMBL" id="BAVZ01000038">
    <property type="protein sequence ID" value="GAF10802.1"/>
    <property type="molecule type" value="Genomic_DNA"/>
</dbReference>